<comment type="similarity">
    <text evidence="3 11">Belongs to the class-II pyridoxal-phosphate-dependent aminotransferase family. Histidinol-phosphate aminotransferase subfamily.</text>
</comment>
<dbReference type="InterPro" id="IPR005861">
    <property type="entry name" value="HisP_aminotrans"/>
</dbReference>
<feature type="modified residue" description="N6-(pyridoxal phosphate)lysine" evidence="11">
    <location>
        <position position="215"/>
    </location>
</feature>
<dbReference type="Proteomes" id="UP000614058">
    <property type="component" value="Unassembled WGS sequence"/>
</dbReference>
<dbReference type="PANTHER" id="PTHR42885:SF2">
    <property type="entry name" value="HISTIDINOL-PHOSPHATE AMINOTRANSFERASE"/>
    <property type="match status" value="1"/>
</dbReference>
<dbReference type="RefSeq" id="WP_200521571.1">
    <property type="nucleotide sequence ID" value="NZ_JAEHNZ010000001.1"/>
</dbReference>
<comment type="caution">
    <text evidence="13">The sequence shown here is derived from an EMBL/GenBank/DDBJ whole genome shotgun (WGS) entry which is preliminary data.</text>
</comment>
<dbReference type="EMBL" id="JAEHNZ010000001">
    <property type="protein sequence ID" value="MBK0395501.1"/>
    <property type="molecule type" value="Genomic_DNA"/>
</dbReference>
<gene>
    <name evidence="11" type="primary">hisC</name>
    <name evidence="13" type="ORF">JDW22_02580</name>
</gene>
<evidence type="ECO:0000256" key="6">
    <source>
        <dbReference type="ARBA" id="ARBA00022605"/>
    </source>
</evidence>
<evidence type="ECO:0000256" key="11">
    <source>
        <dbReference type="HAMAP-Rule" id="MF_01023"/>
    </source>
</evidence>
<evidence type="ECO:0000256" key="1">
    <source>
        <dbReference type="ARBA" id="ARBA00001933"/>
    </source>
</evidence>
<evidence type="ECO:0000256" key="3">
    <source>
        <dbReference type="ARBA" id="ARBA00007970"/>
    </source>
</evidence>
<comment type="cofactor">
    <cofactor evidence="1 11">
        <name>pyridoxal 5'-phosphate</name>
        <dbReference type="ChEBI" id="CHEBI:597326"/>
    </cofactor>
</comment>
<dbReference type="InterPro" id="IPR015422">
    <property type="entry name" value="PyrdxlP-dep_Trfase_small"/>
</dbReference>
<dbReference type="NCBIfam" id="TIGR01141">
    <property type="entry name" value="hisC"/>
    <property type="match status" value="1"/>
</dbReference>
<comment type="subunit">
    <text evidence="4 11">Homodimer.</text>
</comment>
<evidence type="ECO:0000313" key="14">
    <source>
        <dbReference type="Proteomes" id="UP000614058"/>
    </source>
</evidence>
<keyword evidence="14" id="KW-1185">Reference proteome</keyword>
<dbReference type="Gene3D" id="3.40.640.10">
    <property type="entry name" value="Type I PLP-dependent aspartate aminotransferase-like (Major domain)"/>
    <property type="match status" value="1"/>
</dbReference>
<evidence type="ECO:0000256" key="7">
    <source>
        <dbReference type="ARBA" id="ARBA00022679"/>
    </source>
</evidence>
<evidence type="ECO:0000256" key="4">
    <source>
        <dbReference type="ARBA" id="ARBA00011738"/>
    </source>
</evidence>
<evidence type="ECO:0000256" key="5">
    <source>
        <dbReference type="ARBA" id="ARBA00022576"/>
    </source>
</evidence>
<evidence type="ECO:0000256" key="2">
    <source>
        <dbReference type="ARBA" id="ARBA00005011"/>
    </source>
</evidence>
<feature type="domain" description="Aminotransferase class I/classII large" evidence="12">
    <location>
        <begin position="24"/>
        <end position="348"/>
    </location>
</feature>
<proteinExistence type="inferred from homology"/>
<keyword evidence="5 11" id="KW-0032">Aminotransferase</keyword>
<dbReference type="InterPro" id="IPR015421">
    <property type="entry name" value="PyrdxlP-dep_Trfase_major"/>
</dbReference>
<dbReference type="EC" id="2.6.1.9" evidence="11"/>
<dbReference type="InterPro" id="IPR015424">
    <property type="entry name" value="PyrdxlP-dep_Trfase"/>
</dbReference>
<dbReference type="PANTHER" id="PTHR42885">
    <property type="entry name" value="HISTIDINOL-PHOSPHATE AMINOTRANSFERASE-RELATED"/>
    <property type="match status" value="1"/>
</dbReference>
<dbReference type="CDD" id="cd00609">
    <property type="entry name" value="AAT_like"/>
    <property type="match status" value="1"/>
</dbReference>
<reference evidence="13 14" key="1">
    <citation type="journal article" date="2021" name="Pathogens">
        <title>Isolation and Characterization of Kingella bonacorsii sp. nov., A Novel Kingella Species Detected in a Stable Periodontitis Subject.</title>
        <authorList>
            <person name="Antezack A."/>
            <person name="Boxberger M."/>
            <person name="Rolland C."/>
            <person name="Monnet-Corti V."/>
            <person name="La Scola B."/>
        </authorList>
    </citation>
    <scope>NUCLEOTIDE SEQUENCE [LARGE SCALE GENOMIC DNA]</scope>
    <source>
        <strain evidence="13 14">Marseille-Q4569</strain>
    </source>
</reference>
<accession>A0ABS1BQE0</accession>
<dbReference type="GO" id="GO:0004400">
    <property type="term" value="F:histidinol-phosphate transaminase activity"/>
    <property type="evidence" value="ECO:0007669"/>
    <property type="project" value="UniProtKB-EC"/>
</dbReference>
<comment type="catalytic activity">
    <reaction evidence="10 11">
        <text>L-histidinol phosphate + 2-oxoglutarate = 3-(imidazol-4-yl)-2-oxopropyl phosphate + L-glutamate</text>
        <dbReference type="Rhea" id="RHEA:23744"/>
        <dbReference type="ChEBI" id="CHEBI:16810"/>
        <dbReference type="ChEBI" id="CHEBI:29985"/>
        <dbReference type="ChEBI" id="CHEBI:57766"/>
        <dbReference type="ChEBI" id="CHEBI:57980"/>
        <dbReference type="EC" id="2.6.1.9"/>
    </reaction>
</comment>
<evidence type="ECO:0000256" key="8">
    <source>
        <dbReference type="ARBA" id="ARBA00022898"/>
    </source>
</evidence>
<keyword evidence="7 11" id="KW-0808">Transferase</keyword>
<dbReference type="Gene3D" id="3.90.1150.10">
    <property type="entry name" value="Aspartate Aminotransferase, domain 1"/>
    <property type="match status" value="1"/>
</dbReference>
<evidence type="ECO:0000256" key="10">
    <source>
        <dbReference type="ARBA" id="ARBA00047481"/>
    </source>
</evidence>
<dbReference type="Pfam" id="PF00155">
    <property type="entry name" value="Aminotran_1_2"/>
    <property type="match status" value="1"/>
</dbReference>
<keyword evidence="6 11" id="KW-0028">Amino-acid biosynthesis</keyword>
<protein>
    <recommendedName>
        <fullName evidence="11">Histidinol-phosphate aminotransferase</fullName>
        <ecNumber evidence="11">2.6.1.9</ecNumber>
    </recommendedName>
    <alternativeName>
        <fullName evidence="11">Imidazole acetol-phosphate transaminase</fullName>
    </alternativeName>
</protein>
<dbReference type="InterPro" id="IPR004839">
    <property type="entry name" value="Aminotransferase_I/II_large"/>
</dbReference>
<keyword evidence="9 11" id="KW-0368">Histidine biosynthesis</keyword>
<organism evidence="13 14">
    <name type="scientific">Kingella bonacorsii</name>
    <dbReference type="NCBI Taxonomy" id="2796361"/>
    <lineage>
        <taxon>Bacteria</taxon>
        <taxon>Pseudomonadati</taxon>
        <taxon>Pseudomonadota</taxon>
        <taxon>Betaproteobacteria</taxon>
        <taxon>Neisseriales</taxon>
        <taxon>Neisseriaceae</taxon>
        <taxon>Kingella</taxon>
    </lineage>
</organism>
<sequence length="408" mass="44121">MPTSVIRPDILAQTAYHVADAPADFIKLDAMEVPFLFPEALRAELAAELAAAPINRYPNIAASPLPELLRRTFALPENAQIVLGNGSDEIIQFIALLVAQANASMLAVEPSFVMYRRNAELFGLNYIGVPLNPDFTLNLEATLKAIEQHKPALIFLAYPNNPTGVPFSREAVEAIIQAATGIVVIDEAYGAFSHDSFAAQAGQPENLVVMRTLSKIGFAGLRVGYAVGSPAVMGELAKIMPPYNMNQLSLAAAAFALRYADVFAQNIETLKNERARVANALAELEDVTVFPSEANFVTTRLPDAPLAFNALKDNKILVKNLHGTHPLLQNCLRLTIGTPEENDQVLRVLANVIAEHIRAKQSGFYANADAIARLNAGMIKGVLLAVALFSLMSIYLCSHYFGDLVVAI</sequence>
<dbReference type="HAMAP" id="MF_01023">
    <property type="entry name" value="HisC_aminotrans_2"/>
    <property type="match status" value="1"/>
</dbReference>
<evidence type="ECO:0000256" key="9">
    <source>
        <dbReference type="ARBA" id="ARBA00023102"/>
    </source>
</evidence>
<name>A0ABS1BQE0_9NEIS</name>
<keyword evidence="8 11" id="KW-0663">Pyridoxal phosphate</keyword>
<evidence type="ECO:0000313" key="13">
    <source>
        <dbReference type="EMBL" id="MBK0395501.1"/>
    </source>
</evidence>
<evidence type="ECO:0000259" key="12">
    <source>
        <dbReference type="Pfam" id="PF00155"/>
    </source>
</evidence>
<comment type="pathway">
    <text evidence="2 11">Amino-acid biosynthesis; L-histidine biosynthesis; L-histidine from 5-phospho-alpha-D-ribose 1-diphosphate: step 7/9.</text>
</comment>
<dbReference type="SUPFAM" id="SSF53383">
    <property type="entry name" value="PLP-dependent transferases"/>
    <property type="match status" value="1"/>
</dbReference>